<sequence length="937" mass="105540">MKTNVWYSLLFSLLCFYAQAQSLSISGKIVDAQGPLPGVLIKLGQNSPATSTNTNGEFKIQQVKPGTYTLTVSFLGYQTEKRIIALKPNLSLQLDTIRLQSNQHTLGTVEVTVHNTRRATEARALNMQKTSNRIMHVIAADGIGKLPDRNAGEAVQRVPGVLLERDQGEGRFISLRGLPAEWSSSNMNGNRIPTAEEQTTSRSTAFDFFPSELIQFVEVSKAITPDMDGDAMGGTVNFITKTSPDRKVLDLSLGGGYNDYARGEAYSASILYGTRSKDQRFGFIVNGTIWNRDWATHNFEPRFSEKNIARMELRDYFGTRRTLGLNAAADYKLNGNAKIFVRGIYGSLNDNEKHNKLRLRYEKNRAEAQSINNELITRLYGGDIGGEFTLSGRTSMDVQLSHYNNDFNYGDIPNKDFPSYFIVQYDQPNIGYTDLNENKLTAYEVDGGAINASSPQTLLPAHHTVNDNSKYRFSSVQMEVHHINETDRIIAQLNFKTKVSHRFELKYGAKYRNKLRTERYELPTWVWDDKGGTKPVPLYTDLQLVDKPHANSYLRNIGDHYVGIFPKFIKTQDIGGFFMKYRDNLKVDSAGSSLLANGVQTGSNYDVYEQHTAAYMMGSLSLSDQLSLVGGLRAEHTNLQVDGWLYEAQEGQPNYKGTLTPQSKKNDYIVLLPMFHLKYTPATNLNLRLAATKTFARPDFGSLVAGGSYKVQDNTFSYGNPNLIPITAYNFDLMSEYFFSNVGMISAGAFYKLIKDPIFQGSSFYETFEGKDNVRVLQDQNGDDAHVVGFELAFQKKFDFLPGLLSGFGIHTNYTFIRSKMQILHRDDHTRIPRQANNLFNIGLFYEKGKVQTRLAVNHKGVNMVAFGTDASGDEYFDKNTTMDANLTYRIHRKILLFAEANNLLNTRFKYFLGVPERPTQVEYYGVRGQVGIKLSL</sequence>
<gene>
    <name evidence="8" type="ORF">ACFSR5_11625</name>
</gene>
<keyword evidence="8" id="KW-0675">Receptor</keyword>
<dbReference type="PANTHER" id="PTHR40980:SF4">
    <property type="entry name" value="TONB-DEPENDENT RECEPTOR-LIKE BETA-BARREL DOMAIN-CONTAINING PROTEIN"/>
    <property type="match status" value="1"/>
</dbReference>
<dbReference type="SUPFAM" id="SSF49464">
    <property type="entry name" value="Carboxypeptidase regulatory domain-like"/>
    <property type="match status" value="1"/>
</dbReference>
<evidence type="ECO:0000256" key="4">
    <source>
        <dbReference type="RuleBase" id="RU003357"/>
    </source>
</evidence>
<comment type="subcellular location">
    <subcellularLocation>
        <location evidence="1 4">Cell outer membrane</location>
    </subcellularLocation>
</comment>
<keyword evidence="9" id="KW-1185">Reference proteome</keyword>
<keyword evidence="5" id="KW-0732">Signal</keyword>
<dbReference type="InterPro" id="IPR008969">
    <property type="entry name" value="CarboxyPept-like_regulatory"/>
</dbReference>
<dbReference type="InterPro" id="IPR037066">
    <property type="entry name" value="Plug_dom_sf"/>
</dbReference>
<dbReference type="InterPro" id="IPR010104">
    <property type="entry name" value="TonB_rcpt_bac"/>
</dbReference>
<dbReference type="EMBL" id="JBHULR010000004">
    <property type="protein sequence ID" value="MFD2548291.1"/>
    <property type="molecule type" value="Genomic_DNA"/>
</dbReference>
<dbReference type="Gene3D" id="2.170.130.10">
    <property type="entry name" value="TonB-dependent receptor, plug domain"/>
    <property type="match status" value="1"/>
</dbReference>
<feature type="domain" description="TonB-dependent receptor plug" evidence="7">
    <location>
        <begin position="133"/>
        <end position="235"/>
    </location>
</feature>
<comment type="similarity">
    <text evidence="4">Belongs to the TonB-dependent receptor family.</text>
</comment>
<evidence type="ECO:0000259" key="7">
    <source>
        <dbReference type="Pfam" id="PF07715"/>
    </source>
</evidence>
<feature type="signal peptide" evidence="5">
    <location>
        <begin position="1"/>
        <end position="20"/>
    </location>
</feature>
<dbReference type="PANTHER" id="PTHR40980">
    <property type="entry name" value="PLUG DOMAIN-CONTAINING PROTEIN"/>
    <property type="match status" value="1"/>
</dbReference>
<keyword evidence="4" id="KW-0798">TonB box</keyword>
<feature type="chain" id="PRO_5045655173" evidence="5">
    <location>
        <begin position="21"/>
        <end position="937"/>
    </location>
</feature>
<dbReference type="Proteomes" id="UP001597545">
    <property type="component" value="Unassembled WGS sequence"/>
</dbReference>
<protein>
    <submittedName>
        <fullName evidence="8">TonB-dependent receptor</fullName>
    </submittedName>
</protein>
<evidence type="ECO:0000313" key="8">
    <source>
        <dbReference type="EMBL" id="MFD2548291.1"/>
    </source>
</evidence>
<dbReference type="NCBIfam" id="TIGR01782">
    <property type="entry name" value="TonB-Xanth-Caul"/>
    <property type="match status" value="1"/>
</dbReference>
<dbReference type="SUPFAM" id="SSF56935">
    <property type="entry name" value="Porins"/>
    <property type="match status" value="1"/>
</dbReference>
<reference evidence="9" key="1">
    <citation type="journal article" date="2019" name="Int. J. Syst. Evol. Microbiol.">
        <title>The Global Catalogue of Microorganisms (GCM) 10K type strain sequencing project: providing services to taxonomists for standard genome sequencing and annotation.</title>
        <authorList>
            <consortium name="The Broad Institute Genomics Platform"/>
            <consortium name="The Broad Institute Genome Sequencing Center for Infectious Disease"/>
            <person name="Wu L."/>
            <person name="Ma J."/>
        </authorList>
    </citation>
    <scope>NUCLEOTIDE SEQUENCE [LARGE SCALE GENOMIC DNA]</scope>
    <source>
        <strain evidence="9">KCTC 42662</strain>
    </source>
</reference>
<keyword evidence="3" id="KW-0998">Cell outer membrane</keyword>
<dbReference type="InterPro" id="IPR000531">
    <property type="entry name" value="Beta-barrel_TonB"/>
</dbReference>
<dbReference type="Pfam" id="PF00593">
    <property type="entry name" value="TonB_dep_Rec_b-barrel"/>
    <property type="match status" value="1"/>
</dbReference>
<evidence type="ECO:0000259" key="6">
    <source>
        <dbReference type="Pfam" id="PF00593"/>
    </source>
</evidence>
<evidence type="ECO:0000256" key="5">
    <source>
        <dbReference type="SAM" id="SignalP"/>
    </source>
</evidence>
<dbReference type="RefSeq" id="WP_380903903.1">
    <property type="nucleotide sequence ID" value="NZ_JBHUEG010000001.1"/>
</dbReference>
<accession>A0ABW5KH30</accession>
<proteinExistence type="inferred from homology"/>
<dbReference type="InterPro" id="IPR036942">
    <property type="entry name" value="Beta-barrel_TonB_sf"/>
</dbReference>
<evidence type="ECO:0000256" key="2">
    <source>
        <dbReference type="ARBA" id="ARBA00023136"/>
    </source>
</evidence>
<evidence type="ECO:0000256" key="1">
    <source>
        <dbReference type="ARBA" id="ARBA00004442"/>
    </source>
</evidence>
<comment type="caution">
    <text evidence="8">The sequence shown here is derived from an EMBL/GenBank/DDBJ whole genome shotgun (WGS) entry which is preliminary data.</text>
</comment>
<evidence type="ECO:0000313" key="9">
    <source>
        <dbReference type="Proteomes" id="UP001597545"/>
    </source>
</evidence>
<keyword evidence="2 4" id="KW-0472">Membrane</keyword>
<dbReference type="InterPro" id="IPR012910">
    <property type="entry name" value="Plug_dom"/>
</dbReference>
<name>A0ABW5KH30_9SPHI</name>
<dbReference type="Pfam" id="PF13715">
    <property type="entry name" value="CarbopepD_reg_2"/>
    <property type="match status" value="1"/>
</dbReference>
<organism evidence="8 9">
    <name type="scientific">Sphingobacterium suaedae</name>
    <dbReference type="NCBI Taxonomy" id="1686402"/>
    <lineage>
        <taxon>Bacteria</taxon>
        <taxon>Pseudomonadati</taxon>
        <taxon>Bacteroidota</taxon>
        <taxon>Sphingobacteriia</taxon>
        <taxon>Sphingobacteriales</taxon>
        <taxon>Sphingobacteriaceae</taxon>
        <taxon>Sphingobacterium</taxon>
    </lineage>
</organism>
<dbReference type="Pfam" id="PF07715">
    <property type="entry name" value="Plug"/>
    <property type="match status" value="1"/>
</dbReference>
<feature type="domain" description="TonB-dependent receptor-like beta-barrel" evidence="6">
    <location>
        <begin position="435"/>
        <end position="904"/>
    </location>
</feature>
<dbReference type="Gene3D" id="2.40.170.20">
    <property type="entry name" value="TonB-dependent receptor, beta-barrel domain"/>
    <property type="match status" value="1"/>
</dbReference>
<evidence type="ECO:0000256" key="3">
    <source>
        <dbReference type="ARBA" id="ARBA00023237"/>
    </source>
</evidence>
<dbReference type="Gene3D" id="2.60.40.1120">
    <property type="entry name" value="Carboxypeptidase-like, regulatory domain"/>
    <property type="match status" value="1"/>
</dbReference>